<organism evidence="7 8">
    <name type="scientific">Corynebacterium felinum</name>
    <dbReference type="NCBI Taxonomy" id="131318"/>
    <lineage>
        <taxon>Bacteria</taxon>
        <taxon>Bacillati</taxon>
        <taxon>Actinomycetota</taxon>
        <taxon>Actinomycetes</taxon>
        <taxon>Mycobacteriales</taxon>
        <taxon>Corynebacteriaceae</taxon>
        <taxon>Corynebacterium</taxon>
    </lineage>
</organism>
<evidence type="ECO:0000313" key="7">
    <source>
        <dbReference type="EMBL" id="MDR7354230.1"/>
    </source>
</evidence>
<keyword evidence="3 6" id="KW-0812">Transmembrane</keyword>
<feature type="transmembrane region" description="Helical" evidence="6">
    <location>
        <begin position="142"/>
        <end position="162"/>
    </location>
</feature>
<evidence type="ECO:0000256" key="4">
    <source>
        <dbReference type="ARBA" id="ARBA00022989"/>
    </source>
</evidence>
<dbReference type="InterPro" id="IPR051611">
    <property type="entry name" value="ECF_transporter_component"/>
</dbReference>
<evidence type="ECO:0000256" key="2">
    <source>
        <dbReference type="ARBA" id="ARBA00022475"/>
    </source>
</evidence>
<reference evidence="7 8" key="1">
    <citation type="submission" date="2023-07" db="EMBL/GenBank/DDBJ databases">
        <title>Sequencing the genomes of 1000 actinobacteria strains.</title>
        <authorList>
            <person name="Klenk H.-P."/>
        </authorList>
    </citation>
    <scope>NUCLEOTIDE SEQUENCE [LARGE SCALE GENOMIC DNA]</scope>
    <source>
        <strain evidence="7 8">DSM 44508</strain>
    </source>
</reference>
<keyword evidence="2" id="KW-1003">Cell membrane</keyword>
<comment type="caution">
    <text evidence="7">The sequence shown here is derived from an EMBL/GenBank/DDBJ whole genome shotgun (WGS) entry which is preliminary data.</text>
</comment>
<keyword evidence="5 6" id="KW-0472">Membrane</keyword>
<proteinExistence type="predicted"/>
<dbReference type="RefSeq" id="WP_277104393.1">
    <property type="nucleotide sequence ID" value="NZ_BAAAJS010000006.1"/>
</dbReference>
<accession>A0ABU2B6J3</accession>
<keyword evidence="8" id="KW-1185">Reference proteome</keyword>
<feature type="transmembrane region" description="Helical" evidence="6">
    <location>
        <begin position="235"/>
        <end position="255"/>
    </location>
</feature>
<protein>
    <submittedName>
        <fullName evidence="7">Energy-coupling factor transport system permease protein</fullName>
    </submittedName>
</protein>
<dbReference type="PANTHER" id="PTHR34857:SF2">
    <property type="entry name" value="SLL0384 PROTEIN"/>
    <property type="match status" value="1"/>
</dbReference>
<evidence type="ECO:0000256" key="6">
    <source>
        <dbReference type="SAM" id="Phobius"/>
    </source>
</evidence>
<dbReference type="CDD" id="cd16914">
    <property type="entry name" value="EcfT"/>
    <property type="match status" value="1"/>
</dbReference>
<gene>
    <name evidence="7" type="ORF">J2S37_000768</name>
</gene>
<evidence type="ECO:0000256" key="5">
    <source>
        <dbReference type="ARBA" id="ARBA00023136"/>
    </source>
</evidence>
<keyword evidence="4 6" id="KW-1133">Transmembrane helix</keyword>
<feature type="transmembrane region" description="Helical" evidence="6">
    <location>
        <begin position="42"/>
        <end position="74"/>
    </location>
</feature>
<evidence type="ECO:0000256" key="1">
    <source>
        <dbReference type="ARBA" id="ARBA00004141"/>
    </source>
</evidence>
<feature type="transmembrane region" description="Helical" evidence="6">
    <location>
        <begin position="107"/>
        <end position="130"/>
    </location>
</feature>
<evidence type="ECO:0000256" key="3">
    <source>
        <dbReference type="ARBA" id="ARBA00022692"/>
    </source>
</evidence>
<dbReference type="PANTHER" id="PTHR34857">
    <property type="entry name" value="SLL0384 PROTEIN"/>
    <property type="match status" value="1"/>
</dbReference>
<dbReference type="EMBL" id="JAVDYF010000001">
    <property type="protein sequence ID" value="MDR7354230.1"/>
    <property type="molecule type" value="Genomic_DNA"/>
</dbReference>
<name>A0ABU2B6J3_9CORY</name>
<comment type="subcellular location">
    <subcellularLocation>
        <location evidence="1">Membrane</location>
        <topology evidence="1">Multi-pass membrane protein</topology>
    </subcellularLocation>
</comment>
<feature type="transmembrane region" description="Helical" evidence="6">
    <location>
        <begin position="81"/>
        <end position="101"/>
    </location>
</feature>
<dbReference type="Pfam" id="PF02361">
    <property type="entry name" value="CbiQ"/>
    <property type="match status" value="1"/>
</dbReference>
<evidence type="ECO:0000313" key="8">
    <source>
        <dbReference type="Proteomes" id="UP001183619"/>
    </source>
</evidence>
<dbReference type="Proteomes" id="UP001183619">
    <property type="component" value="Unassembled WGS sequence"/>
</dbReference>
<sequence length="263" mass="28626">MTSHTNPTAGKGHSEGAHLHALLGAGGVSRRARLPIDPRTKLFFLLICNALLLGTRNSHLVLPIGSVVLILLMVDSSLTRGIQFCATIAVLYLLLFTPGWLPNILTAAIAGFAFYGLRFYICIMIAYWMLSTTKISHFIQSLHALRLPVVLIIPLSVMLRFFPVVISECRGVLEAMKIRGYSGSKLWLHPLRTIELIVVPTLSAIARIADELAAAALIRGLGSPGRPTQLGTGRFSLADAVLLLFTIVVLGWRLASSRWIGLL</sequence>
<dbReference type="InterPro" id="IPR003339">
    <property type="entry name" value="ABC/ECF_trnsptr_transmembrane"/>
</dbReference>